<dbReference type="Proteomes" id="UP000621560">
    <property type="component" value="Unassembled WGS sequence"/>
</dbReference>
<sequence length="271" mass="30547">MIISAQEGGLALVRQDDHMGQCGELADRWGGSFEAPPQAGEVRLAVAHHDWGWTPVDDALPYHEATGRPRNFHEFDLEEHARFYEQGYRKVLERSRYAGLLVGMHWIGLYRSRYGYDPTLTLPVPERLRASMDARILRLEHELLELRLACWDSSQSRGAFEAGLWMGYEWLQVLDRMSLYMSLGHPGRAAVETAVGTIRPALAAPAVEIRVAAPGDGRLLVDPFPFAEPFVSTVRRRHIPDLDYAGPAQLEAALAEAQPEPLEWMIAPKRR</sequence>
<protein>
    <submittedName>
        <fullName evidence="1">DUF3891 family protein</fullName>
    </submittedName>
</protein>
<evidence type="ECO:0000313" key="1">
    <source>
        <dbReference type="EMBL" id="MBD2843788.1"/>
    </source>
</evidence>
<dbReference type="Pfam" id="PF13030">
    <property type="entry name" value="DUF3891"/>
    <property type="match status" value="1"/>
</dbReference>
<gene>
    <name evidence="1" type="ORF">IDH44_01175</name>
</gene>
<reference evidence="1" key="1">
    <citation type="submission" date="2020-09" db="EMBL/GenBank/DDBJ databases">
        <title>A novel bacterium of genus Paenibacillus, isolated from South China Sea.</title>
        <authorList>
            <person name="Huang H."/>
            <person name="Mo K."/>
            <person name="Hu Y."/>
        </authorList>
    </citation>
    <scope>NUCLEOTIDE SEQUENCE</scope>
    <source>
        <strain evidence="1">IB182496</strain>
    </source>
</reference>
<dbReference type="RefSeq" id="WP_190913905.1">
    <property type="nucleotide sequence ID" value="NZ_JACXIZ010000004.1"/>
</dbReference>
<proteinExistence type="predicted"/>
<name>A0A927BQT5_9BACL</name>
<comment type="caution">
    <text evidence="1">The sequence shown here is derived from an EMBL/GenBank/DDBJ whole genome shotgun (WGS) entry which is preliminary data.</text>
</comment>
<accession>A0A927BQT5</accession>
<evidence type="ECO:0000313" key="2">
    <source>
        <dbReference type="Proteomes" id="UP000621560"/>
    </source>
</evidence>
<dbReference type="InterPro" id="IPR024992">
    <property type="entry name" value="DUF3891"/>
</dbReference>
<dbReference type="EMBL" id="JACXIZ010000004">
    <property type="protein sequence ID" value="MBD2843788.1"/>
    <property type="molecule type" value="Genomic_DNA"/>
</dbReference>
<dbReference type="AlphaFoldDB" id="A0A927BQT5"/>
<organism evidence="1 2">
    <name type="scientific">Paenibacillus sabuli</name>
    <dbReference type="NCBI Taxonomy" id="2772509"/>
    <lineage>
        <taxon>Bacteria</taxon>
        <taxon>Bacillati</taxon>
        <taxon>Bacillota</taxon>
        <taxon>Bacilli</taxon>
        <taxon>Bacillales</taxon>
        <taxon>Paenibacillaceae</taxon>
        <taxon>Paenibacillus</taxon>
    </lineage>
</organism>
<keyword evidence="2" id="KW-1185">Reference proteome</keyword>